<evidence type="ECO:0000313" key="2">
    <source>
        <dbReference type="Proteomes" id="UP000607653"/>
    </source>
</evidence>
<gene>
    <name evidence="1" type="ORF">HUJ06_016908</name>
</gene>
<comment type="caution">
    <text evidence="1">The sequence shown here is derived from an EMBL/GenBank/DDBJ whole genome shotgun (WGS) entry which is preliminary data.</text>
</comment>
<organism evidence="1 2">
    <name type="scientific">Nelumbo nucifera</name>
    <name type="common">Sacred lotus</name>
    <dbReference type="NCBI Taxonomy" id="4432"/>
    <lineage>
        <taxon>Eukaryota</taxon>
        <taxon>Viridiplantae</taxon>
        <taxon>Streptophyta</taxon>
        <taxon>Embryophyta</taxon>
        <taxon>Tracheophyta</taxon>
        <taxon>Spermatophyta</taxon>
        <taxon>Magnoliopsida</taxon>
        <taxon>Proteales</taxon>
        <taxon>Nelumbonaceae</taxon>
        <taxon>Nelumbo</taxon>
    </lineage>
</organism>
<accession>A0A822ZTX3</accession>
<keyword evidence="2" id="KW-1185">Reference proteome</keyword>
<evidence type="ECO:0000313" key="1">
    <source>
        <dbReference type="EMBL" id="DAD46971.1"/>
    </source>
</evidence>
<sequence length="43" mass="4908">MKHNPCFKISQSQNSENACSYTLSILFVTTHFDTVAIINFNNQ</sequence>
<dbReference type="EMBL" id="DUZY01000008">
    <property type="protein sequence ID" value="DAD46971.1"/>
    <property type="molecule type" value="Genomic_DNA"/>
</dbReference>
<dbReference type="Proteomes" id="UP000607653">
    <property type="component" value="Unassembled WGS sequence"/>
</dbReference>
<reference evidence="1 2" key="1">
    <citation type="journal article" date="2020" name="Mol. Biol. Evol.">
        <title>Distinct Expression and Methylation Patterns for Genes with Different Fates following a Single Whole-Genome Duplication in Flowering Plants.</title>
        <authorList>
            <person name="Shi T."/>
            <person name="Rahmani R.S."/>
            <person name="Gugger P.F."/>
            <person name="Wang M."/>
            <person name="Li H."/>
            <person name="Zhang Y."/>
            <person name="Li Z."/>
            <person name="Wang Q."/>
            <person name="Van de Peer Y."/>
            <person name="Marchal K."/>
            <person name="Chen J."/>
        </authorList>
    </citation>
    <scope>NUCLEOTIDE SEQUENCE [LARGE SCALE GENOMIC DNA]</scope>
    <source>
        <tissue evidence="1">Leaf</tissue>
    </source>
</reference>
<dbReference type="AlphaFoldDB" id="A0A822ZTX3"/>
<proteinExistence type="predicted"/>
<protein>
    <submittedName>
        <fullName evidence="1">Uncharacterized protein</fullName>
    </submittedName>
</protein>
<name>A0A822ZTX3_NELNU</name>